<reference evidence="7" key="1">
    <citation type="journal article" date="2013" name="Genetics">
        <title>The draft genome and transcriptome of Panagrellus redivivus are shaped by the harsh demands of a free-living lifestyle.</title>
        <authorList>
            <person name="Srinivasan J."/>
            <person name="Dillman A.R."/>
            <person name="Macchietto M.G."/>
            <person name="Heikkinen L."/>
            <person name="Lakso M."/>
            <person name="Fracchia K.M."/>
            <person name="Antoshechkin I."/>
            <person name="Mortazavi A."/>
            <person name="Wong G."/>
            <person name="Sternberg P.W."/>
        </authorList>
    </citation>
    <scope>NUCLEOTIDE SEQUENCE [LARGE SCALE GENOMIC DNA]</scope>
    <source>
        <strain evidence="7">MT8872</strain>
    </source>
</reference>
<evidence type="ECO:0000256" key="3">
    <source>
        <dbReference type="ARBA" id="ARBA00022833"/>
    </source>
</evidence>
<dbReference type="SMART" id="SM00184">
    <property type="entry name" value="RING"/>
    <property type="match status" value="4"/>
</dbReference>
<name>A0A7E4W1V0_PANRE</name>
<evidence type="ECO:0000313" key="7">
    <source>
        <dbReference type="Proteomes" id="UP000492821"/>
    </source>
</evidence>
<dbReference type="PROSITE" id="PS50089">
    <property type="entry name" value="ZF_RING_2"/>
    <property type="match status" value="1"/>
</dbReference>
<reference evidence="8" key="2">
    <citation type="submission" date="2020-10" db="UniProtKB">
        <authorList>
            <consortium name="WormBaseParasite"/>
        </authorList>
    </citation>
    <scope>IDENTIFICATION</scope>
</reference>
<dbReference type="InterPro" id="IPR017907">
    <property type="entry name" value="Znf_RING_CS"/>
</dbReference>
<feature type="region of interest" description="Disordered" evidence="5">
    <location>
        <begin position="222"/>
        <end position="241"/>
    </location>
</feature>
<feature type="compositionally biased region" description="Low complexity" evidence="5">
    <location>
        <begin position="1"/>
        <end position="16"/>
    </location>
</feature>
<dbReference type="AlphaFoldDB" id="A0A7E4W1V0"/>
<dbReference type="PROSITE" id="PS00518">
    <property type="entry name" value="ZF_RING_1"/>
    <property type="match status" value="2"/>
</dbReference>
<keyword evidence="2 4" id="KW-0863">Zinc-finger</keyword>
<dbReference type="Gene3D" id="3.30.40.10">
    <property type="entry name" value="Zinc/RING finger domain, C3HC4 (zinc finger)"/>
    <property type="match status" value="1"/>
</dbReference>
<dbReference type="GO" id="GO:0008270">
    <property type="term" value="F:zinc ion binding"/>
    <property type="evidence" value="ECO:0007669"/>
    <property type="project" value="UniProtKB-KW"/>
</dbReference>
<keyword evidence="7" id="KW-1185">Reference proteome</keyword>
<dbReference type="Proteomes" id="UP000492821">
    <property type="component" value="Unassembled WGS sequence"/>
</dbReference>
<evidence type="ECO:0000256" key="4">
    <source>
        <dbReference type="PROSITE-ProRule" id="PRU00175"/>
    </source>
</evidence>
<organism evidence="7 8">
    <name type="scientific">Panagrellus redivivus</name>
    <name type="common">Microworm</name>
    <dbReference type="NCBI Taxonomy" id="6233"/>
    <lineage>
        <taxon>Eukaryota</taxon>
        <taxon>Metazoa</taxon>
        <taxon>Ecdysozoa</taxon>
        <taxon>Nematoda</taxon>
        <taxon>Chromadorea</taxon>
        <taxon>Rhabditida</taxon>
        <taxon>Tylenchina</taxon>
        <taxon>Panagrolaimomorpha</taxon>
        <taxon>Panagrolaimoidea</taxon>
        <taxon>Panagrolaimidae</taxon>
        <taxon>Panagrellus</taxon>
    </lineage>
</organism>
<feature type="domain" description="RING-type" evidence="6">
    <location>
        <begin position="51"/>
        <end position="90"/>
    </location>
</feature>
<accession>A0A7E4W1V0</accession>
<feature type="region of interest" description="Disordered" evidence="5">
    <location>
        <begin position="1"/>
        <end position="41"/>
    </location>
</feature>
<keyword evidence="3" id="KW-0862">Zinc</keyword>
<protein>
    <submittedName>
        <fullName evidence="8">RING-type domain-containing protein</fullName>
    </submittedName>
</protein>
<evidence type="ECO:0000256" key="2">
    <source>
        <dbReference type="ARBA" id="ARBA00022771"/>
    </source>
</evidence>
<sequence length="457" mass="50343">MASTTSSTDTASGTADQQSDVDSSLENVVTESNASTSKPSNVKVNEYGHQCAICDVPKGPGDVTQLLPCMHIFCTDCIAVFKQFGGKVCPQLHCYSSLHPNEEHRLNQCENDLCAHRFGPPNDLFKLTVCKHEICGNCFEEAIHRDPPLCPIADCAVVLEEDEKDTCDMCKTLTDGDKLLSTLCCNSIVCQNCFIQAWERTDKPRTTTEVRCPKDECFDKKKGAGGSSKNKEGKAKGTGKKQVTTPALAKCKGAPDCARVALRNFPSEQECEHDVCLQCLDRMIADCQVSDSMPMCPNDRCHLPYRFESVAALKALLPDRAKYFAGLALELNQGYEAIKDDTATPMHTPTQGFKSKEKLLIVKCNVSEDEEGPTLVSYIKEGSLGGFIRELRRAMRIMATDKVYGYFVRRDEGGDEQLVVNQTTHMKPISTYKLDSETLIIIDVTGIVMAKTNQKAS</sequence>
<evidence type="ECO:0000256" key="5">
    <source>
        <dbReference type="SAM" id="MobiDB-lite"/>
    </source>
</evidence>
<evidence type="ECO:0000313" key="8">
    <source>
        <dbReference type="WBParaSite" id="Pan_g6105.t1"/>
    </source>
</evidence>
<dbReference type="InterPro" id="IPR013083">
    <property type="entry name" value="Znf_RING/FYVE/PHD"/>
</dbReference>
<proteinExistence type="predicted"/>
<dbReference type="WBParaSite" id="Pan_g6105.t1">
    <property type="protein sequence ID" value="Pan_g6105.t1"/>
    <property type="gene ID" value="Pan_g6105"/>
</dbReference>
<keyword evidence="1" id="KW-0479">Metal-binding</keyword>
<evidence type="ECO:0000256" key="1">
    <source>
        <dbReference type="ARBA" id="ARBA00022723"/>
    </source>
</evidence>
<dbReference type="InterPro" id="IPR001841">
    <property type="entry name" value="Znf_RING"/>
</dbReference>
<dbReference type="SUPFAM" id="SSF57850">
    <property type="entry name" value="RING/U-box"/>
    <property type="match status" value="3"/>
</dbReference>
<feature type="compositionally biased region" description="Polar residues" evidence="5">
    <location>
        <begin position="17"/>
        <end position="41"/>
    </location>
</feature>
<evidence type="ECO:0000259" key="6">
    <source>
        <dbReference type="PROSITE" id="PS50089"/>
    </source>
</evidence>